<dbReference type="RefSeq" id="WP_173955287.1">
    <property type="nucleotide sequence ID" value="NZ_CP028942.1"/>
</dbReference>
<accession>A0A6M9PZS7</accession>
<dbReference type="InterPro" id="IPR024932">
    <property type="entry name" value="ApbE"/>
</dbReference>
<evidence type="ECO:0000313" key="12">
    <source>
        <dbReference type="Proteomes" id="UP000503312"/>
    </source>
</evidence>
<evidence type="ECO:0000256" key="5">
    <source>
        <dbReference type="ARBA" id="ARBA00022679"/>
    </source>
</evidence>
<dbReference type="KEGG" id="ptrp:DCO17_02760"/>
<dbReference type="GO" id="GO:0046872">
    <property type="term" value="F:metal ion binding"/>
    <property type="evidence" value="ECO:0007669"/>
    <property type="project" value="UniProtKB-KW"/>
</dbReference>
<keyword evidence="12" id="KW-1185">Reference proteome</keyword>
<dbReference type="EMBL" id="CP028942">
    <property type="protein sequence ID" value="QKM64245.1"/>
    <property type="molecule type" value="Genomic_DNA"/>
</dbReference>
<evidence type="ECO:0000256" key="4">
    <source>
        <dbReference type="ARBA" id="ARBA00022630"/>
    </source>
</evidence>
<gene>
    <name evidence="11" type="ORF">DCO17_02760</name>
</gene>
<keyword evidence="5 11" id="KW-0808">Transferase</keyword>
<dbReference type="PANTHER" id="PTHR30040:SF2">
    <property type="entry name" value="FAD:PROTEIN FMN TRANSFERASE"/>
    <property type="match status" value="1"/>
</dbReference>
<dbReference type="EC" id="2.7.1.180" evidence="2"/>
<evidence type="ECO:0000256" key="3">
    <source>
        <dbReference type="ARBA" id="ARBA00016337"/>
    </source>
</evidence>
<dbReference type="Proteomes" id="UP000503312">
    <property type="component" value="Chromosome"/>
</dbReference>
<dbReference type="GO" id="GO:0016740">
    <property type="term" value="F:transferase activity"/>
    <property type="evidence" value="ECO:0007669"/>
    <property type="project" value="UniProtKB-KW"/>
</dbReference>
<dbReference type="Gene3D" id="3.10.520.10">
    <property type="entry name" value="ApbE-like domains"/>
    <property type="match status" value="1"/>
</dbReference>
<evidence type="ECO:0000256" key="7">
    <source>
        <dbReference type="ARBA" id="ARBA00022827"/>
    </source>
</evidence>
<sequence length="267" mass="28989">MIRCKPLLGTYVEISADTDKAIDQAFAAIQLIQDLMVFHNPNSELSQINARAHLEQIKVHEWTYQVLHIAKELCESTNGIFDCGVGRKLVDSGLLPKHSERVGISCDSIMDLVLTEPNLVSSITPLTLDLGGIAKGFAVDKAVEALQECGVTTGYVNAGGDLRVFGNTSQKIQVRNPSNPSELISLGSLENGAMASSGLYYRDNSRPNQGHIVNPQTMEQIEFTESYTVIAPECIYADALTKVFAISKDNAHPCFQKHSAQAIGIAL</sequence>
<evidence type="ECO:0000256" key="9">
    <source>
        <dbReference type="ARBA" id="ARBA00031306"/>
    </source>
</evidence>
<reference evidence="11 12" key="1">
    <citation type="submission" date="2018-04" db="EMBL/GenBank/DDBJ databases">
        <title>Polynucleobacter sp. UH21B genome.</title>
        <authorList>
            <person name="Hahn M.W."/>
        </authorList>
    </citation>
    <scope>NUCLEOTIDE SEQUENCE [LARGE SCALE GENOMIC DNA]</scope>
    <source>
        <strain evidence="11 12">MWH-UH21B</strain>
    </source>
</reference>
<dbReference type="Pfam" id="PF02424">
    <property type="entry name" value="ApbE"/>
    <property type="match status" value="1"/>
</dbReference>
<keyword evidence="7" id="KW-0274">FAD</keyword>
<dbReference type="SUPFAM" id="SSF143631">
    <property type="entry name" value="ApbE-like"/>
    <property type="match status" value="1"/>
</dbReference>
<keyword evidence="6" id="KW-0479">Metal-binding</keyword>
<name>A0A6M9PZS7_9BURK</name>
<evidence type="ECO:0000256" key="6">
    <source>
        <dbReference type="ARBA" id="ARBA00022723"/>
    </source>
</evidence>
<evidence type="ECO:0000256" key="10">
    <source>
        <dbReference type="ARBA" id="ARBA00048540"/>
    </source>
</evidence>
<evidence type="ECO:0000256" key="1">
    <source>
        <dbReference type="ARBA" id="ARBA00001946"/>
    </source>
</evidence>
<dbReference type="InterPro" id="IPR003374">
    <property type="entry name" value="ApbE-like_sf"/>
</dbReference>
<comment type="cofactor">
    <cofactor evidence="1">
        <name>Mg(2+)</name>
        <dbReference type="ChEBI" id="CHEBI:18420"/>
    </cofactor>
</comment>
<evidence type="ECO:0000256" key="8">
    <source>
        <dbReference type="ARBA" id="ARBA00022842"/>
    </source>
</evidence>
<proteinExistence type="predicted"/>
<protein>
    <recommendedName>
        <fullName evidence="3">FAD:protein FMN transferase</fullName>
        <ecNumber evidence="2">2.7.1.180</ecNumber>
    </recommendedName>
    <alternativeName>
        <fullName evidence="9">Flavin transferase</fullName>
    </alternativeName>
</protein>
<keyword evidence="4" id="KW-0285">Flavoprotein</keyword>
<dbReference type="PANTHER" id="PTHR30040">
    <property type="entry name" value="THIAMINE BIOSYNTHESIS LIPOPROTEIN APBE"/>
    <property type="match status" value="1"/>
</dbReference>
<dbReference type="AlphaFoldDB" id="A0A6M9PZS7"/>
<organism evidence="11 12">
    <name type="scientific">Polynucleobacter tropicus</name>
    <dbReference type="NCBI Taxonomy" id="1743174"/>
    <lineage>
        <taxon>Bacteria</taxon>
        <taxon>Pseudomonadati</taxon>
        <taxon>Pseudomonadota</taxon>
        <taxon>Betaproteobacteria</taxon>
        <taxon>Burkholderiales</taxon>
        <taxon>Burkholderiaceae</taxon>
        <taxon>Polynucleobacter</taxon>
    </lineage>
</organism>
<evidence type="ECO:0000256" key="2">
    <source>
        <dbReference type="ARBA" id="ARBA00011955"/>
    </source>
</evidence>
<comment type="catalytic activity">
    <reaction evidence="10">
        <text>L-threonyl-[protein] + FAD = FMN-L-threonyl-[protein] + AMP + H(+)</text>
        <dbReference type="Rhea" id="RHEA:36847"/>
        <dbReference type="Rhea" id="RHEA-COMP:11060"/>
        <dbReference type="Rhea" id="RHEA-COMP:11061"/>
        <dbReference type="ChEBI" id="CHEBI:15378"/>
        <dbReference type="ChEBI" id="CHEBI:30013"/>
        <dbReference type="ChEBI" id="CHEBI:57692"/>
        <dbReference type="ChEBI" id="CHEBI:74257"/>
        <dbReference type="ChEBI" id="CHEBI:456215"/>
        <dbReference type="EC" id="2.7.1.180"/>
    </reaction>
</comment>
<keyword evidence="8" id="KW-0460">Magnesium</keyword>
<evidence type="ECO:0000313" key="11">
    <source>
        <dbReference type="EMBL" id="QKM64245.1"/>
    </source>
</evidence>